<dbReference type="PANTHER" id="PTHR37938">
    <property type="entry name" value="BLL0215 PROTEIN"/>
    <property type="match status" value="1"/>
</dbReference>
<proteinExistence type="predicted"/>
<reference evidence="3" key="1">
    <citation type="submission" date="2021-04" db="EMBL/GenBank/DDBJ databases">
        <title>Genome based classification of Actinospica acidithermotolerans sp. nov., an actinobacterium isolated from an Indonesian hot spring.</title>
        <authorList>
            <person name="Kusuma A.B."/>
            <person name="Putra K.E."/>
            <person name="Nafisah S."/>
            <person name="Loh J."/>
            <person name="Nouioui I."/>
            <person name="Goodfellow M."/>
        </authorList>
    </citation>
    <scope>NUCLEOTIDE SEQUENCE</scope>
    <source>
        <strain evidence="3">MGRD01-02</strain>
    </source>
</reference>
<organism evidence="3 4">
    <name type="scientific">Actinospica acidithermotolerans</name>
    <dbReference type="NCBI Taxonomy" id="2828514"/>
    <lineage>
        <taxon>Bacteria</taxon>
        <taxon>Bacillati</taxon>
        <taxon>Actinomycetota</taxon>
        <taxon>Actinomycetes</taxon>
        <taxon>Catenulisporales</taxon>
        <taxon>Actinospicaceae</taxon>
        <taxon>Actinospica</taxon>
    </lineage>
</organism>
<keyword evidence="1" id="KW-0812">Transmembrane</keyword>
<sequence>MGYPTRLLSEGERIDLELRPHWKALVLPVIMLLVACGAAGFLLTVSPSPSKTSGEISWIAIGVVALAVILYFTVRPWLHWLFSNYVITNRRLIIRLGFVHRVGRDLPLEKINDVSFRHDSILDRMLGCGTLVVESAGEHGQVLLNDIPRVEETQREISTLISGDPAAGATARA</sequence>
<keyword evidence="1" id="KW-0472">Membrane</keyword>
<accession>A0A941EK55</accession>
<feature type="transmembrane region" description="Helical" evidence="1">
    <location>
        <begin position="21"/>
        <end position="44"/>
    </location>
</feature>
<keyword evidence="4" id="KW-1185">Reference proteome</keyword>
<evidence type="ECO:0000313" key="3">
    <source>
        <dbReference type="EMBL" id="MBR7830574.1"/>
    </source>
</evidence>
<evidence type="ECO:0000313" key="4">
    <source>
        <dbReference type="Proteomes" id="UP000676325"/>
    </source>
</evidence>
<name>A0A941EK55_9ACTN</name>
<dbReference type="PANTHER" id="PTHR37938:SF1">
    <property type="entry name" value="BLL0215 PROTEIN"/>
    <property type="match status" value="1"/>
</dbReference>
<evidence type="ECO:0000256" key="1">
    <source>
        <dbReference type="SAM" id="Phobius"/>
    </source>
</evidence>
<dbReference type="AlphaFoldDB" id="A0A941EK55"/>
<protein>
    <submittedName>
        <fullName evidence="3">PH domain-containing protein</fullName>
    </submittedName>
</protein>
<feature type="domain" description="YdbS-like PH" evidence="2">
    <location>
        <begin position="80"/>
        <end position="157"/>
    </location>
</feature>
<comment type="caution">
    <text evidence="3">The sequence shown here is derived from an EMBL/GenBank/DDBJ whole genome shotgun (WGS) entry which is preliminary data.</text>
</comment>
<dbReference type="Proteomes" id="UP000676325">
    <property type="component" value="Unassembled WGS sequence"/>
</dbReference>
<feature type="transmembrane region" description="Helical" evidence="1">
    <location>
        <begin position="56"/>
        <end position="74"/>
    </location>
</feature>
<dbReference type="Pfam" id="PF03703">
    <property type="entry name" value="bPH_2"/>
    <property type="match status" value="1"/>
</dbReference>
<dbReference type="EMBL" id="JAGSOH010000141">
    <property type="protein sequence ID" value="MBR7830574.1"/>
    <property type="molecule type" value="Genomic_DNA"/>
</dbReference>
<dbReference type="InterPro" id="IPR005182">
    <property type="entry name" value="YdbS-like_PH"/>
</dbReference>
<evidence type="ECO:0000259" key="2">
    <source>
        <dbReference type="Pfam" id="PF03703"/>
    </source>
</evidence>
<gene>
    <name evidence="3" type="ORF">KDK95_30010</name>
</gene>
<keyword evidence="1" id="KW-1133">Transmembrane helix</keyword>
<dbReference type="RefSeq" id="WP_212521699.1">
    <property type="nucleotide sequence ID" value="NZ_JAGSOH010000141.1"/>
</dbReference>